<reference evidence="2 3" key="1">
    <citation type="submission" date="2024-02" db="EMBL/GenBank/DDBJ databases">
        <title>New thermophilic sulfur-oxidizing bacteria from a hot springs of the Uzon caldera (Kamchatka, Russia).</title>
        <authorList>
            <person name="Dukat A.M."/>
            <person name="Elcheninov A.G."/>
            <person name="Frolov E.N."/>
        </authorList>
    </citation>
    <scope>NUCLEOTIDE SEQUENCE [LARGE SCALE GENOMIC DNA]</scope>
    <source>
        <strain evidence="2 3">AK1</strain>
    </source>
</reference>
<evidence type="ECO:0000313" key="2">
    <source>
        <dbReference type="EMBL" id="MEO1766458.1"/>
    </source>
</evidence>
<keyword evidence="3" id="KW-1185">Reference proteome</keyword>
<dbReference type="EMBL" id="JBAJEX010000002">
    <property type="protein sequence ID" value="MEO1766458.1"/>
    <property type="molecule type" value="Genomic_DNA"/>
</dbReference>
<protein>
    <submittedName>
        <fullName evidence="2">Chemotaxis protein CheW</fullName>
    </submittedName>
</protein>
<dbReference type="InterPro" id="IPR002545">
    <property type="entry name" value="CheW-lke_dom"/>
</dbReference>
<dbReference type="Proteomes" id="UP001482231">
    <property type="component" value="Unassembled WGS sequence"/>
</dbReference>
<name>A0ABV0EG66_9BURK</name>
<proteinExistence type="predicted"/>
<evidence type="ECO:0000313" key="3">
    <source>
        <dbReference type="Proteomes" id="UP001482231"/>
    </source>
</evidence>
<dbReference type="InterPro" id="IPR036061">
    <property type="entry name" value="CheW-like_dom_sf"/>
</dbReference>
<dbReference type="Pfam" id="PF01584">
    <property type="entry name" value="CheW"/>
    <property type="match status" value="1"/>
</dbReference>
<feature type="domain" description="CheW-like" evidence="1">
    <location>
        <begin position="29"/>
        <end position="166"/>
    </location>
</feature>
<comment type="caution">
    <text evidence="2">The sequence shown here is derived from an EMBL/GenBank/DDBJ whole genome shotgun (WGS) entry which is preliminary data.</text>
</comment>
<gene>
    <name evidence="2" type="ORF">V6E02_04450</name>
</gene>
<dbReference type="PROSITE" id="PS50851">
    <property type="entry name" value="CHEW"/>
    <property type="match status" value="1"/>
</dbReference>
<evidence type="ECO:0000259" key="1">
    <source>
        <dbReference type="PROSITE" id="PS50851"/>
    </source>
</evidence>
<dbReference type="SUPFAM" id="SSF50341">
    <property type="entry name" value="CheW-like"/>
    <property type="match status" value="1"/>
</dbReference>
<organism evidence="2 3">
    <name type="scientific">Thiobacter aerophilum</name>
    <dbReference type="NCBI Taxonomy" id="3121275"/>
    <lineage>
        <taxon>Bacteria</taxon>
        <taxon>Pseudomonadati</taxon>
        <taxon>Pseudomonadota</taxon>
        <taxon>Betaproteobacteria</taxon>
        <taxon>Burkholderiales</taxon>
        <taxon>Thiobacteraceae</taxon>
        <taxon>Thiobacter</taxon>
    </lineage>
</organism>
<dbReference type="RefSeq" id="WP_347307535.1">
    <property type="nucleotide sequence ID" value="NZ_JBAJEX010000002.1"/>
</dbReference>
<sequence>MARKTSLREFQESVVARLQNAAAGGAAAVASKVGVLVGQERWLVNLGDVSEVIPVPPLLAVPLTKRWFLGVANVRGVLYGVVDWADYLYGQPNAAGLDSRLLLIHPRHGVNAGLLVRQMLGLKTPDQLTASQTDGLPPGVAAEYVDADGQVWKELSMQALVNQAEFLNVGR</sequence>
<accession>A0ABV0EG66</accession>
<dbReference type="Gene3D" id="2.40.50.180">
    <property type="entry name" value="CheA-289, Domain 4"/>
    <property type="match status" value="1"/>
</dbReference>
<dbReference type="Gene3D" id="2.30.30.40">
    <property type="entry name" value="SH3 Domains"/>
    <property type="match status" value="1"/>
</dbReference>